<evidence type="ECO:0000313" key="1">
    <source>
        <dbReference type="EMBL" id="KOS37406.1"/>
    </source>
</evidence>
<organism evidence="1 2">
    <name type="scientific">Penicillium nordicum</name>
    <dbReference type="NCBI Taxonomy" id="229535"/>
    <lineage>
        <taxon>Eukaryota</taxon>
        <taxon>Fungi</taxon>
        <taxon>Dikarya</taxon>
        <taxon>Ascomycota</taxon>
        <taxon>Pezizomycotina</taxon>
        <taxon>Eurotiomycetes</taxon>
        <taxon>Eurotiomycetidae</taxon>
        <taxon>Eurotiales</taxon>
        <taxon>Aspergillaceae</taxon>
        <taxon>Penicillium</taxon>
    </lineage>
</organism>
<comment type="caution">
    <text evidence="1">The sequence shown here is derived from an EMBL/GenBank/DDBJ whole genome shotgun (WGS) entry which is preliminary data.</text>
</comment>
<accession>A0A0M8NQN0</accession>
<protein>
    <submittedName>
        <fullName evidence="1">Uncharacterized protein</fullName>
    </submittedName>
</protein>
<dbReference type="STRING" id="229535.A0A0M8NQN0"/>
<dbReference type="AlphaFoldDB" id="A0A0M8NQN0"/>
<reference evidence="1 2" key="1">
    <citation type="submission" date="2015-08" db="EMBL/GenBank/DDBJ databases">
        <title>Genome sequencing of Penicillium nordicum.</title>
        <authorList>
            <person name="Nguyen H.D."/>
            <person name="Seifert K.A."/>
        </authorList>
    </citation>
    <scope>NUCLEOTIDE SEQUENCE [LARGE SCALE GENOMIC DNA]</scope>
    <source>
        <strain evidence="1 2">DAOMC 185683</strain>
    </source>
</reference>
<proteinExistence type="predicted"/>
<keyword evidence="2" id="KW-1185">Reference proteome</keyword>
<dbReference type="EMBL" id="LHQQ01000322">
    <property type="protein sequence ID" value="KOS37406.1"/>
    <property type="molecule type" value="Genomic_DNA"/>
</dbReference>
<sequence length="414" mass="47153">MVEDIHQSMRTDTRKALDDVEDDDDDDFLSFLSHHSITLPSFLAPVTFPFSSIPIFHISKSTSLLSIIAFTKRQKPSNSSSTSPEIAHATKQPRNLHIMPSHPEESHHVDLVIHILTELRSSEQSTFKKVDLECLGVTVDRFEATDFNFLDDRKKCLFKPFHQKLIKRWKIPDSEAAYESVHDPLDIQDMARNSRLASNPSESEIADATADVIAYLTTNITFLREGRSKIPLAQQLGWSDIDYEEFTGGHGGLLSSTPGRYKGKNFPGWDFQWLQEWWTKDSSENDILAGPSAKILIFTDGIGKEDRLLLSEFGAIVQVIMFRRIQPEFKHHHIFPVLMLSFFGPRHGRILQACYDSHSQQLELRISPIFSFLEKDNESFDLFLRFMASSPPEIMDLDLSELSLQSRATTRAAA</sequence>
<evidence type="ECO:0000313" key="2">
    <source>
        <dbReference type="Proteomes" id="UP000037696"/>
    </source>
</evidence>
<gene>
    <name evidence="1" type="ORF">ACN38_g11803</name>
</gene>
<name>A0A0M8NQN0_9EURO</name>
<dbReference type="OrthoDB" id="4453902at2759"/>
<dbReference type="Proteomes" id="UP000037696">
    <property type="component" value="Unassembled WGS sequence"/>
</dbReference>